<dbReference type="AlphaFoldDB" id="F5YKF1"/>
<dbReference type="SUPFAM" id="SSF89550">
    <property type="entry name" value="PHP domain-like"/>
    <property type="match status" value="1"/>
</dbReference>
<gene>
    <name evidence="1" type="ordered locus">TREPR_1983</name>
</gene>
<accession>F5YKF1</accession>
<dbReference type="PANTHER" id="PTHR42924:SF3">
    <property type="entry name" value="POLYMERASE_HISTIDINOL PHOSPHATASE N-TERMINAL DOMAIN-CONTAINING PROTEIN"/>
    <property type="match status" value="1"/>
</dbReference>
<dbReference type="InterPro" id="IPR052018">
    <property type="entry name" value="PHP_domain"/>
</dbReference>
<dbReference type="eggNOG" id="COG0613">
    <property type="taxonomic scope" value="Bacteria"/>
</dbReference>
<dbReference type="OrthoDB" id="9777619at2"/>
<name>F5YKF1_TREPZ</name>
<evidence type="ECO:0000313" key="1">
    <source>
        <dbReference type="EMBL" id="AEF85010.1"/>
    </source>
</evidence>
<dbReference type="PANTHER" id="PTHR42924">
    <property type="entry name" value="EXONUCLEASE"/>
    <property type="match status" value="1"/>
</dbReference>
<dbReference type="Proteomes" id="UP000009223">
    <property type="component" value="Chromosome"/>
</dbReference>
<reference evidence="1 2" key="2">
    <citation type="journal article" date="2011" name="ISME J.">
        <title>RNA-seq reveals cooperative metabolic interactions between two termite-gut spirochete species in co-culture.</title>
        <authorList>
            <person name="Rosenthal A.Z."/>
            <person name="Matson E.G."/>
            <person name="Eldar A."/>
            <person name="Leadbetter J.R."/>
        </authorList>
    </citation>
    <scope>NUCLEOTIDE SEQUENCE [LARGE SCALE GENOMIC DNA]</scope>
    <source>
        <strain evidence="2">ATCC BAA-887 / DSM 12427 / ZAS-2</strain>
    </source>
</reference>
<dbReference type="EMBL" id="CP001843">
    <property type="protein sequence ID" value="AEF85010.1"/>
    <property type="molecule type" value="Genomic_DNA"/>
</dbReference>
<dbReference type="Pfam" id="PF13263">
    <property type="entry name" value="PHP_C"/>
    <property type="match status" value="1"/>
</dbReference>
<dbReference type="RefSeq" id="WP_015708170.1">
    <property type="nucleotide sequence ID" value="NC_015578.1"/>
</dbReference>
<sequence length="234" mass="26561">MKTFRIDPHVHASETSACSWISGSDMAAQYKALGYDGIAITDHLHEGYISSLPCRDNWDACVDKYLSGYRAAKAMGEKVGLALIFGVEIRFTESDNDYLLYGMDEQFLRAHPYPYRNGLEDFYNNYHDKLLIIQAHPYRGGGDNIRPRFLHGVEAVNDSPRHDSHNQQAFALAEEHSHLIRTCGSDAHRPGELGRAAMVFDFPVHDSLAYKEALEKGAYHMECPNFRDLIEKYT</sequence>
<dbReference type="KEGG" id="tpi:TREPR_1983"/>
<organism evidence="1 2">
    <name type="scientific">Treponema primitia (strain ATCC BAA-887 / DSM 12427 / ZAS-2)</name>
    <dbReference type="NCBI Taxonomy" id="545694"/>
    <lineage>
        <taxon>Bacteria</taxon>
        <taxon>Pseudomonadati</taxon>
        <taxon>Spirochaetota</taxon>
        <taxon>Spirochaetia</taxon>
        <taxon>Spirochaetales</taxon>
        <taxon>Treponemataceae</taxon>
        <taxon>Treponema</taxon>
    </lineage>
</organism>
<protein>
    <submittedName>
        <fullName evidence="1">Putative PHP domain protein</fullName>
    </submittedName>
</protein>
<evidence type="ECO:0000313" key="2">
    <source>
        <dbReference type="Proteomes" id="UP000009223"/>
    </source>
</evidence>
<proteinExistence type="predicted"/>
<reference evidence="2" key="1">
    <citation type="submission" date="2009-12" db="EMBL/GenBank/DDBJ databases">
        <title>Complete sequence of Treponema primitia strain ZAS-2.</title>
        <authorList>
            <person name="Tetu S.G."/>
            <person name="Matson E."/>
            <person name="Ren Q."/>
            <person name="Seshadri R."/>
            <person name="Elbourne L."/>
            <person name="Hassan K.A."/>
            <person name="Durkin A."/>
            <person name="Radune D."/>
            <person name="Mohamoud Y."/>
            <person name="Shay R."/>
            <person name="Jin S."/>
            <person name="Zhang X."/>
            <person name="Lucey K."/>
            <person name="Ballor N.R."/>
            <person name="Ottesen E."/>
            <person name="Rosenthal R."/>
            <person name="Allen A."/>
            <person name="Leadbetter J.R."/>
            <person name="Paulsen I.T."/>
        </authorList>
    </citation>
    <scope>NUCLEOTIDE SEQUENCE [LARGE SCALE GENOMIC DNA]</scope>
    <source>
        <strain evidence="2">ATCC BAA-887 / DSM 12427 / ZAS-2</strain>
    </source>
</reference>
<dbReference type="HOGENOM" id="CLU_082667_1_0_12"/>
<dbReference type="GO" id="GO:0004534">
    <property type="term" value="F:5'-3' RNA exonuclease activity"/>
    <property type="evidence" value="ECO:0007669"/>
    <property type="project" value="TreeGrafter"/>
</dbReference>
<dbReference type="STRING" id="545694.TREPR_1983"/>
<dbReference type="GO" id="GO:0035312">
    <property type="term" value="F:5'-3' DNA exonuclease activity"/>
    <property type="evidence" value="ECO:0007669"/>
    <property type="project" value="TreeGrafter"/>
</dbReference>
<dbReference type="Gene3D" id="3.20.20.140">
    <property type="entry name" value="Metal-dependent hydrolases"/>
    <property type="match status" value="1"/>
</dbReference>
<keyword evidence="2" id="KW-1185">Reference proteome</keyword>
<dbReference type="InterPro" id="IPR016195">
    <property type="entry name" value="Pol/histidinol_Pase-like"/>
</dbReference>
<dbReference type="CDD" id="cd07432">
    <property type="entry name" value="PHP_HisPPase"/>
    <property type="match status" value="1"/>
</dbReference>